<dbReference type="InterPro" id="IPR027417">
    <property type="entry name" value="P-loop_NTPase"/>
</dbReference>
<sequence length="738" mass="85725">MEPRFPVGSSNSIYNEFFHRGTTASIILSTLAGRPSYQNQTPFTSSLANFIPSISDIHVKPTGEDVSILSTDSRKSQIEGQEEEPEACKKLKRALRDAAGPWTTYRFDMNYWTHSNRTKTQAIDDFDGILTKQLMMGTLSKLERCPEFYHYAYTKCVLVNKKLLNIDILRQYQYIQFLDLSFNNLTTLKPLGNLPFLKILDASHNQLSTILDFKASYFLTTVNISYNKFLYMRDLSEFWSITDLNLSHNKIRIISGITNLRYLATLNLSFNRIEKIENLSGLRVQFLFLHNNCIRVVEEDNIELYTLKNLRLINLSYNHIYSLKMFEKVENLEFLDCVNNNLSKLLDIYYLRNLTYLHKLNLTGNPVTNFPRYSEVCVAHIKNLILLDNERLDSDHWLERMSNQTLDIYQKANRSKMKLLGIEQTIPPQIWSWLPPYDEPPIAAIILVGLQASRHSYIAKKFSKNRQDVAVGIAYTTRPKHDNELDGEYFNFINNETFNRMLKNGEFFTYEEVLGSYYGIAHNEFLKAKNSVIMFYTDLTMALSIKRCFLNTIFVLALPSTDQVHLQTLNFLYAVTVQDDGTVKVLNSPAMAEQYRREAMEQEAQEVMEEILTKICNLSGESDDENSSESEKQSEILQLSQSSNPNKEGNTLLLSKKHKNDHFNNEESKKVTEDDNSCCQIVFLFRKSNVMCHSQWLTHIKFTNRQTKNPARNCRLKNKTAEKFTRRNLQLQVKIIQY</sequence>
<dbReference type="InterPro" id="IPR008145">
    <property type="entry name" value="GK/Ca_channel_bsu"/>
</dbReference>
<keyword evidence="6" id="KW-0969">Cilium</keyword>
<comment type="function">
    <text evidence="1">Cilium-specific protein required for cilia structures.</text>
</comment>
<dbReference type="Proteomes" id="UP001566132">
    <property type="component" value="Unassembled WGS sequence"/>
</dbReference>
<feature type="compositionally biased region" description="Polar residues" evidence="9">
    <location>
        <begin position="636"/>
        <end position="653"/>
    </location>
</feature>
<feature type="region of interest" description="Disordered" evidence="9">
    <location>
        <begin position="620"/>
        <end position="669"/>
    </location>
</feature>
<comment type="similarity">
    <text evidence="3">Belongs to the DNAAF1 family.</text>
</comment>
<dbReference type="Pfam" id="PF00625">
    <property type="entry name" value="Guanylate_kin"/>
    <property type="match status" value="1"/>
</dbReference>
<dbReference type="InterPro" id="IPR008144">
    <property type="entry name" value="Guanylate_kin-like_dom"/>
</dbReference>
<dbReference type="EMBL" id="JBDJPC010000007">
    <property type="protein sequence ID" value="KAL1494501.1"/>
    <property type="molecule type" value="Genomic_DNA"/>
</dbReference>
<dbReference type="Gene3D" id="3.80.10.10">
    <property type="entry name" value="Ribonuclease Inhibitor"/>
    <property type="match status" value="2"/>
</dbReference>
<comment type="caution">
    <text evidence="11">The sequence shown here is derived from an EMBL/GenBank/DDBJ whole genome shotgun (WGS) entry which is preliminary data.</text>
</comment>
<name>A0ABD1EIP8_HYPHA</name>
<dbReference type="PROSITE" id="PS50052">
    <property type="entry name" value="GUANYLATE_KINASE_2"/>
    <property type="match status" value="1"/>
</dbReference>
<evidence type="ECO:0000256" key="8">
    <source>
        <dbReference type="ARBA" id="ARBA00024433"/>
    </source>
</evidence>
<evidence type="ECO:0000256" key="7">
    <source>
        <dbReference type="ARBA" id="ARBA00023273"/>
    </source>
</evidence>
<evidence type="ECO:0000259" key="10">
    <source>
        <dbReference type="PROSITE" id="PS50052"/>
    </source>
</evidence>
<dbReference type="InterPro" id="IPR032675">
    <property type="entry name" value="LRR_dom_sf"/>
</dbReference>
<keyword evidence="5" id="KW-0677">Repeat</keyword>
<evidence type="ECO:0000313" key="11">
    <source>
        <dbReference type="EMBL" id="KAL1494501.1"/>
    </source>
</evidence>
<dbReference type="Gene3D" id="3.40.50.300">
    <property type="entry name" value="P-loop containing nucleotide triphosphate hydrolases"/>
    <property type="match status" value="1"/>
</dbReference>
<keyword evidence="7" id="KW-0966">Cell projection</keyword>
<evidence type="ECO:0000313" key="12">
    <source>
        <dbReference type="Proteomes" id="UP001566132"/>
    </source>
</evidence>
<evidence type="ECO:0000256" key="5">
    <source>
        <dbReference type="ARBA" id="ARBA00022737"/>
    </source>
</evidence>
<dbReference type="PANTHER" id="PTHR45973">
    <property type="entry name" value="PROTEIN PHOSPHATASE 1 REGULATORY SUBUNIT SDS22-RELATED"/>
    <property type="match status" value="1"/>
</dbReference>
<comment type="subcellular location">
    <subcellularLocation>
        <location evidence="2">Cell projection</location>
        <location evidence="2">Cilium</location>
    </subcellularLocation>
</comment>
<evidence type="ECO:0000256" key="1">
    <source>
        <dbReference type="ARBA" id="ARBA00003843"/>
    </source>
</evidence>
<dbReference type="SUPFAM" id="SSF52540">
    <property type="entry name" value="P-loop containing nucleoside triphosphate hydrolases"/>
    <property type="match status" value="1"/>
</dbReference>
<evidence type="ECO:0000256" key="9">
    <source>
        <dbReference type="SAM" id="MobiDB-lite"/>
    </source>
</evidence>
<dbReference type="InterPro" id="IPR001611">
    <property type="entry name" value="Leu-rich_rpt"/>
</dbReference>
<feature type="domain" description="Guanylate kinase-like" evidence="10">
    <location>
        <begin position="442"/>
        <end position="638"/>
    </location>
</feature>
<dbReference type="SUPFAM" id="SSF52058">
    <property type="entry name" value="L domain-like"/>
    <property type="match status" value="1"/>
</dbReference>
<keyword evidence="12" id="KW-1185">Reference proteome</keyword>
<dbReference type="GO" id="GO:0005929">
    <property type="term" value="C:cilium"/>
    <property type="evidence" value="ECO:0007669"/>
    <property type="project" value="UniProtKB-SubCell"/>
</dbReference>
<reference evidence="11 12" key="1">
    <citation type="submission" date="2024-05" db="EMBL/GenBank/DDBJ databases">
        <title>Genetic variation in Jamaican populations of the coffee berry borer (Hypothenemus hampei).</title>
        <authorList>
            <person name="Errbii M."/>
            <person name="Myrie A."/>
        </authorList>
    </citation>
    <scope>NUCLEOTIDE SEQUENCE [LARGE SCALE GENOMIC DNA]</scope>
    <source>
        <strain evidence="11">JA-Hopewell-2020-01-JO</strain>
        <tissue evidence="11">Whole body</tissue>
    </source>
</reference>
<protein>
    <recommendedName>
        <fullName evidence="8">Dynein axonemal assembly factor 1 homolog</fullName>
    </recommendedName>
</protein>
<accession>A0ABD1EIP8</accession>
<dbReference type="InterPro" id="IPR050576">
    <property type="entry name" value="Cilia_flagella_integrity"/>
</dbReference>
<dbReference type="PANTHER" id="PTHR45973:SF9">
    <property type="entry name" value="LEUCINE-RICH REPEAT-CONTAINING PROTEIN 46"/>
    <property type="match status" value="1"/>
</dbReference>
<evidence type="ECO:0000256" key="3">
    <source>
        <dbReference type="ARBA" id="ARBA00006453"/>
    </source>
</evidence>
<keyword evidence="4" id="KW-0433">Leucine-rich repeat</keyword>
<organism evidence="11 12">
    <name type="scientific">Hypothenemus hampei</name>
    <name type="common">Coffee berry borer</name>
    <dbReference type="NCBI Taxonomy" id="57062"/>
    <lineage>
        <taxon>Eukaryota</taxon>
        <taxon>Metazoa</taxon>
        <taxon>Ecdysozoa</taxon>
        <taxon>Arthropoda</taxon>
        <taxon>Hexapoda</taxon>
        <taxon>Insecta</taxon>
        <taxon>Pterygota</taxon>
        <taxon>Neoptera</taxon>
        <taxon>Endopterygota</taxon>
        <taxon>Coleoptera</taxon>
        <taxon>Polyphaga</taxon>
        <taxon>Cucujiformia</taxon>
        <taxon>Curculionidae</taxon>
        <taxon>Scolytinae</taxon>
        <taxon>Hypothenemus</taxon>
    </lineage>
</organism>
<dbReference type="PROSITE" id="PS51450">
    <property type="entry name" value="LRR"/>
    <property type="match status" value="5"/>
</dbReference>
<proteinExistence type="inferred from homology"/>
<gene>
    <name evidence="11" type="ORF">ABEB36_010088</name>
</gene>
<evidence type="ECO:0000256" key="2">
    <source>
        <dbReference type="ARBA" id="ARBA00004138"/>
    </source>
</evidence>
<evidence type="ECO:0000256" key="6">
    <source>
        <dbReference type="ARBA" id="ARBA00023069"/>
    </source>
</evidence>
<dbReference type="SMART" id="SM00365">
    <property type="entry name" value="LRR_SD22"/>
    <property type="match status" value="4"/>
</dbReference>
<evidence type="ECO:0000256" key="4">
    <source>
        <dbReference type="ARBA" id="ARBA00022614"/>
    </source>
</evidence>
<dbReference type="AlphaFoldDB" id="A0ABD1EIP8"/>